<evidence type="ECO:0000256" key="3">
    <source>
        <dbReference type="ARBA" id="ARBA00022692"/>
    </source>
</evidence>
<feature type="chain" id="PRO_5003581326" description="Taste receptor type 1 member 3" evidence="14">
    <location>
        <begin position="17"/>
        <end position="840"/>
    </location>
</feature>
<evidence type="ECO:0000256" key="6">
    <source>
        <dbReference type="ARBA" id="ARBA00023040"/>
    </source>
</evidence>
<keyword evidence="2" id="KW-1003">Cell membrane</keyword>
<dbReference type="InterPro" id="IPR017978">
    <property type="entry name" value="GPCR_3_C"/>
</dbReference>
<dbReference type="GO" id="GO:0050916">
    <property type="term" value="P:sensory perception of sweet taste"/>
    <property type="evidence" value="ECO:0007669"/>
    <property type="project" value="TreeGrafter"/>
</dbReference>
<dbReference type="Gene3D" id="3.40.50.2300">
    <property type="match status" value="2"/>
</dbReference>
<dbReference type="InterPro" id="IPR000068">
    <property type="entry name" value="GPCR_3_Ca_sens_rcpt-rel"/>
</dbReference>
<dbReference type="InParanoid" id="H3BHP6"/>
<dbReference type="OMA" id="PATNLYN"/>
<dbReference type="Gene3D" id="2.10.50.30">
    <property type="entry name" value="GPCR, family 3, nine cysteines domain"/>
    <property type="match status" value="1"/>
</dbReference>
<feature type="transmembrane region" description="Helical" evidence="13">
    <location>
        <begin position="586"/>
        <end position="609"/>
    </location>
</feature>
<proteinExistence type="inferred from homology"/>
<dbReference type="Pfam" id="PF01094">
    <property type="entry name" value="ANF_receptor"/>
    <property type="match status" value="1"/>
</dbReference>
<dbReference type="GO" id="GO:0050917">
    <property type="term" value="P:sensory perception of umami taste"/>
    <property type="evidence" value="ECO:0007669"/>
    <property type="project" value="TreeGrafter"/>
</dbReference>
<evidence type="ECO:0000313" key="17">
    <source>
        <dbReference type="Proteomes" id="UP000008672"/>
    </source>
</evidence>
<feature type="transmembrane region" description="Helical" evidence="13">
    <location>
        <begin position="657"/>
        <end position="681"/>
    </location>
</feature>
<keyword evidence="5 13" id="KW-1133">Transmembrane helix</keyword>
<dbReference type="InterPro" id="IPR028082">
    <property type="entry name" value="Peripla_BP_I"/>
</dbReference>
<dbReference type="FunFam" id="2.10.50.30:FF:000004">
    <property type="entry name" value="Taste receptor type 1 member 3-like protein"/>
    <property type="match status" value="1"/>
</dbReference>
<evidence type="ECO:0000259" key="15">
    <source>
        <dbReference type="PROSITE" id="PS50259"/>
    </source>
</evidence>
<dbReference type="eggNOG" id="KOG1056">
    <property type="taxonomic scope" value="Eukaryota"/>
</dbReference>
<keyword evidence="6" id="KW-0297">G-protein coupled receptor</keyword>
<dbReference type="GeneTree" id="ENSGT00940000160679"/>
<dbReference type="Pfam" id="PF07562">
    <property type="entry name" value="NCD3G"/>
    <property type="match status" value="1"/>
</dbReference>
<dbReference type="EMBL" id="AFYH01000434">
    <property type="status" value="NOT_ANNOTATED_CDS"/>
    <property type="molecule type" value="Genomic_DNA"/>
</dbReference>
<keyword evidence="7 13" id="KW-0472">Membrane</keyword>
<keyword evidence="10" id="KW-0807">Transducer</keyword>
<evidence type="ECO:0000256" key="10">
    <source>
        <dbReference type="ARBA" id="ARBA00023224"/>
    </source>
</evidence>
<keyword evidence="3 13" id="KW-0812">Transmembrane</keyword>
<dbReference type="InterPro" id="IPR001828">
    <property type="entry name" value="ANF_lig-bd_rcpt"/>
</dbReference>
<evidence type="ECO:0000256" key="9">
    <source>
        <dbReference type="ARBA" id="ARBA00023180"/>
    </source>
</evidence>
<dbReference type="Proteomes" id="UP000008672">
    <property type="component" value="Unassembled WGS sequence"/>
</dbReference>
<feature type="transmembrane region" description="Helical" evidence="13">
    <location>
        <begin position="774"/>
        <end position="794"/>
    </location>
</feature>
<reference evidence="17" key="1">
    <citation type="submission" date="2011-08" db="EMBL/GenBank/DDBJ databases">
        <title>The draft genome of Latimeria chalumnae.</title>
        <authorList>
            <person name="Di Palma F."/>
            <person name="Alfoldi J."/>
            <person name="Johnson J."/>
            <person name="Berlin A."/>
            <person name="Gnerre S."/>
            <person name="Jaffe D."/>
            <person name="MacCallum I."/>
            <person name="Young S."/>
            <person name="Walker B.J."/>
            <person name="Lander E."/>
            <person name="Lindblad-Toh K."/>
        </authorList>
    </citation>
    <scope>NUCLEOTIDE SEQUENCE [LARGE SCALE GENOMIC DNA]</scope>
    <source>
        <strain evidence="17">Wild caught</strain>
    </source>
</reference>
<feature type="transmembrane region" description="Helical" evidence="13">
    <location>
        <begin position="693"/>
        <end position="713"/>
    </location>
</feature>
<keyword evidence="9" id="KW-0325">Glycoprotein</keyword>
<feature type="domain" description="G-protein coupled receptors family 3 profile" evidence="15">
    <location>
        <begin position="586"/>
        <end position="840"/>
    </location>
</feature>
<accession>H3BHP6</accession>
<dbReference type="FunCoup" id="H3BHP6">
    <property type="interactions" value="181"/>
</dbReference>
<protein>
    <recommendedName>
        <fullName evidence="12">Taste receptor type 1 member 3</fullName>
    </recommendedName>
</protein>
<reference evidence="16" key="3">
    <citation type="submission" date="2025-09" db="UniProtKB">
        <authorList>
            <consortium name="Ensembl"/>
        </authorList>
    </citation>
    <scope>IDENTIFICATION</scope>
</reference>
<dbReference type="FunFam" id="3.40.50.2300:FF:000016">
    <property type="entry name" value="Taste 1 receptor member 2"/>
    <property type="match status" value="1"/>
</dbReference>
<dbReference type="STRING" id="7897.ENSLACP00000021417"/>
<dbReference type="InterPro" id="IPR000337">
    <property type="entry name" value="GPCR_3"/>
</dbReference>
<name>H3BHP6_LATCH</name>
<reference evidence="16" key="2">
    <citation type="submission" date="2025-08" db="UniProtKB">
        <authorList>
            <consortium name="Ensembl"/>
        </authorList>
    </citation>
    <scope>IDENTIFICATION</scope>
</reference>
<dbReference type="PRINTS" id="PR00592">
    <property type="entry name" value="CASENSINGR"/>
</dbReference>
<comment type="subcellular location">
    <subcellularLocation>
        <location evidence="1">Cell membrane</location>
        <topology evidence="1">Multi-pass membrane protein</topology>
    </subcellularLocation>
</comment>
<evidence type="ECO:0000256" key="1">
    <source>
        <dbReference type="ARBA" id="ARBA00004651"/>
    </source>
</evidence>
<evidence type="ECO:0000256" key="8">
    <source>
        <dbReference type="ARBA" id="ARBA00023170"/>
    </source>
</evidence>
<keyword evidence="17" id="KW-1185">Reference proteome</keyword>
<dbReference type="SUPFAM" id="SSF57586">
    <property type="entry name" value="TNF receptor-like"/>
    <property type="match status" value="1"/>
</dbReference>
<evidence type="ECO:0000256" key="14">
    <source>
        <dbReference type="SAM" id="SignalP"/>
    </source>
</evidence>
<sequence length="840" mass="94765">MLKAIVLSSWLVILYATSIDLLVPDHQRQVVQFRSPGDLMIGGLFSMQSAALNVTNRTKPQTPPCERFYPMGYRAHLAMRFAIDEINNSTKLLPNVKLGYEIYDICLESLVAMRSTMMFLSKYQSDVIEVQCNYTDYSTRVTAIIGPGSSELAIVISRLFSFFLIPQISYSASSELLSDKKKFPSFFRTIPSDKKQAEAMALLVKEFQWNWVAAIGTDDEYGRRGMEKFVELASEKGVCITYEDLIPIHETTDGFSEKIEQIVNNLVETEVNVTVIFADDRYVDAFMNVVIQQQVTDKVWIGSEAWITDANVARIQNISSVGTVIGVGMKSGEMPGFEAYVSKILSDPAIKESISFSLYSNNTSGFCMSGDEDEVCRSQCKECETLTAENFTTIIDSPSMRVAFNVYSAVYAVAHALHKILKCDNGDCNREIKFYPWQLLQQLAKVNFTINSRQVYFTSSGDPPTGYDIMNWQWDTGAMPKFQVVGEFKTLDSSLHVDKTKIHWHTKDQQIPVSRCSKQCEPGQIKNVKGYHTCCYECDDCPAGFFQNVTGDPNKCTQCKKHQWSLPRSQACQEREEQFLEWTDAVIIPMVILSIIGLLLIIAIVILFAKNHNTPVVKAAGGNICFLMLFFLFCSCCSFYCFVGRPNWVFCTIRQPVFSIGFTGCLSVLLSKSFQVAALYSCQSTCLQNYGRYFFFLASILIQVVLCFVWQYWTPPQVIANYNVTEKIIVIECEEGSLAGFGLMLSFNGALAVICFMCTFMGRSSAKTYNMARSLTFSMLVYFIAWIFFIPTYATSEGKFVPCLQFLSGLISMYGIIGAYFIPKCYILLFKVQCNTLAFF</sequence>
<dbReference type="AlphaFoldDB" id="H3BHP6"/>
<organism evidence="16 17">
    <name type="scientific">Latimeria chalumnae</name>
    <name type="common">Coelacanth</name>
    <dbReference type="NCBI Taxonomy" id="7897"/>
    <lineage>
        <taxon>Eukaryota</taxon>
        <taxon>Metazoa</taxon>
        <taxon>Chordata</taxon>
        <taxon>Craniata</taxon>
        <taxon>Vertebrata</taxon>
        <taxon>Euteleostomi</taxon>
        <taxon>Coelacanthiformes</taxon>
        <taxon>Coelacanthidae</taxon>
        <taxon>Latimeria</taxon>
    </lineage>
</organism>
<dbReference type="EMBL" id="AFYH01000435">
    <property type="status" value="NOT_ANNOTATED_CDS"/>
    <property type="molecule type" value="Genomic_DNA"/>
</dbReference>
<dbReference type="InterPro" id="IPR038550">
    <property type="entry name" value="GPCR_3_9-Cys_sf"/>
</dbReference>
<evidence type="ECO:0000256" key="12">
    <source>
        <dbReference type="ARBA" id="ARBA00040705"/>
    </source>
</evidence>
<dbReference type="PANTHER" id="PTHR24061">
    <property type="entry name" value="CALCIUM-SENSING RECEPTOR-RELATED"/>
    <property type="match status" value="1"/>
</dbReference>
<evidence type="ECO:0000256" key="7">
    <source>
        <dbReference type="ARBA" id="ARBA00023136"/>
    </source>
</evidence>
<comment type="similarity">
    <text evidence="11">Belongs to the G-protein coupled receptor 3 family. TAS1R subfamily.</text>
</comment>
<evidence type="ECO:0000256" key="4">
    <source>
        <dbReference type="ARBA" id="ARBA00022729"/>
    </source>
</evidence>
<dbReference type="EMBL" id="AFYH01000436">
    <property type="status" value="NOT_ANNOTATED_CDS"/>
    <property type="molecule type" value="Genomic_DNA"/>
</dbReference>
<dbReference type="GO" id="GO:0004930">
    <property type="term" value="F:G protein-coupled receptor activity"/>
    <property type="evidence" value="ECO:0007669"/>
    <property type="project" value="UniProtKB-KW"/>
</dbReference>
<keyword evidence="4 14" id="KW-0732">Signal</keyword>
<dbReference type="PRINTS" id="PR00248">
    <property type="entry name" value="GPCRMGR"/>
</dbReference>
<dbReference type="PANTHER" id="PTHR24061:SF435">
    <property type="entry name" value="TASTE RECEPTOR TYPE 1 MEMBER 3"/>
    <property type="match status" value="1"/>
</dbReference>
<feature type="transmembrane region" description="Helical" evidence="13">
    <location>
        <begin position="621"/>
        <end position="645"/>
    </location>
</feature>
<feature type="signal peptide" evidence="14">
    <location>
        <begin position="1"/>
        <end position="16"/>
    </location>
</feature>
<dbReference type="HOGENOM" id="CLU_005389_1_0_1"/>
<evidence type="ECO:0000256" key="13">
    <source>
        <dbReference type="SAM" id="Phobius"/>
    </source>
</evidence>
<dbReference type="SUPFAM" id="SSF53822">
    <property type="entry name" value="Periplasmic binding protein-like I"/>
    <property type="match status" value="1"/>
</dbReference>
<feature type="transmembrane region" description="Helical" evidence="13">
    <location>
        <begin position="806"/>
        <end position="823"/>
    </location>
</feature>
<keyword evidence="8" id="KW-0675">Receptor</keyword>
<dbReference type="GO" id="GO:0005886">
    <property type="term" value="C:plasma membrane"/>
    <property type="evidence" value="ECO:0007669"/>
    <property type="project" value="UniProtKB-SubCell"/>
</dbReference>
<evidence type="ECO:0000256" key="5">
    <source>
        <dbReference type="ARBA" id="ARBA00022989"/>
    </source>
</evidence>
<dbReference type="Ensembl" id="ENSLACT00000021558.1">
    <property type="protein sequence ID" value="ENSLACP00000021417.1"/>
    <property type="gene ID" value="ENSLACG00000018818.1"/>
</dbReference>
<dbReference type="InterPro" id="IPR011500">
    <property type="entry name" value="GPCR_3_9-Cys_dom"/>
</dbReference>
<dbReference type="Pfam" id="PF00003">
    <property type="entry name" value="7tm_3"/>
    <property type="match status" value="1"/>
</dbReference>
<evidence type="ECO:0000256" key="11">
    <source>
        <dbReference type="ARBA" id="ARBA00038492"/>
    </source>
</evidence>
<dbReference type="PROSITE" id="PS50259">
    <property type="entry name" value="G_PROTEIN_RECEP_F3_4"/>
    <property type="match status" value="1"/>
</dbReference>
<evidence type="ECO:0000256" key="2">
    <source>
        <dbReference type="ARBA" id="ARBA00022475"/>
    </source>
</evidence>
<feature type="transmembrane region" description="Helical" evidence="13">
    <location>
        <begin position="741"/>
        <end position="762"/>
    </location>
</feature>
<evidence type="ECO:0000313" key="16">
    <source>
        <dbReference type="Ensembl" id="ENSLACP00000021417.1"/>
    </source>
</evidence>